<feature type="region of interest" description="Disordered" evidence="12">
    <location>
        <begin position="401"/>
        <end position="495"/>
    </location>
</feature>
<organism evidence="14 15">
    <name type="scientific">Nicotiana tabacum</name>
    <name type="common">Common tobacco</name>
    <dbReference type="NCBI Taxonomy" id="4097"/>
    <lineage>
        <taxon>Eukaryota</taxon>
        <taxon>Viridiplantae</taxon>
        <taxon>Streptophyta</taxon>
        <taxon>Embryophyta</taxon>
        <taxon>Tracheophyta</taxon>
        <taxon>Spermatophyta</taxon>
        <taxon>Magnoliopsida</taxon>
        <taxon>eudicotyledons</taxon>
        <taxon>Gunneridae</taxon>
        <taxon>Pentapetalae</taxon>
        <taxon>asterids</taxon>
        <taxon>lamiids</taxon>
        <taxon>Solanales</taxon>
        <taxon>Solanaceae</taxon>
        <taxon>Nicotianoideae</taxon>
        <taxon>Nicotianeae</taxon>
        <taxon>Nicotiana</taxon>
    </lineage>
</organism>
<feature type="compositionally biased region" description="Polar residues" evidence="12">
    <location>
        <begin position="430"/>
        <end position="444"/>
    </location>
</feature>
<evidence type="ECO:0000256" key="6">
    <source>
        <dbReference type="ARBA" id="ARBA00022777"/>
    </source>
</evidence>
<comment type="similarity">
    <text evidence="1">Belongs to the protein kinase superfamily. STE Ser/Thr protein kinase family. STE20 subfamily.</text>
</comment>
<feature type="region of interest" description="Disordered" evidence="12">
    <location>
        <begin position="341"/>
        <end position="386"/>
    </location>
</feature>
<dbReference type="GeneID" id="107831610"/>
<dbReference type="InterPro" id="IPR000719">
    <property type="entry name" value="Prot_kinase_dom"/>
</dbReference>
<dbReference type="InterPro" id="IPR017441">
    <property type="entry name" value="Protein_kinase_ATP_BS"/>
</dbReference>
<reference evidence="14" key="1">
    <citation type="journal article" date="2014" name="Nat. Commun.">
        <title>The tobacco genome sequence and its comparison with those of tomato and potato.</title>
        <authorList>
            <person name="Sierro N."/>
            <person name="Battey J.N."/>
            <person name="Ouadi S."/>
            <person name="Bakaher N."/>
            <person name="Bovet L."/>
            <person name="Willig A."/>
            <person name="Goepfert S."/>
            <person name="Peitsch M.C."/>
            <person name="Ivanov N.V."/>
        </authorList>
    </citation>
    <scope>NUCLEOTIDE SEQUENCE [LARGE SCALE GENOMIC DNA]</scope>
</reference>
<dbReference type="PANTHER" id="PTHR48012:SF10">
    <property type="entry name" value="FI20177P1"/>
    <property type="match status" value="1"/>
</dbReference>
<evidence type="ECO:0000256" key="8">
    <source>
        <dbReference type="ARBA" id="ARBA00047899"/>
    </source>
</evidence>
<evidence type="ECO:0000256" key="1">
    <source>
        <dbReference type="ARBA" id="ARBA00008874"/>
    </source>
</evidence>
<evidence type="ECO:0000256" key="4">
    <source>
        <dbReference type="ARBA" id="ARBA00022679"/>
    </source>
</evidence>
<feature type="compositionally biased region" description="Basic and acidic residues" evidence="12">
    <location>
        <begin position="459"/>
        <end position="478"/>
    </location>
</feature>
<gene>
    <name evidence="15" type="primary">LOC107831610</name>
</gene>
<dbReference type="CDD" id="cd06609">
    <property type="entry name" value="STKc_MST3_like"/>
    <property type="match status" value="1"/>
</dbReference>
<keyword evidence="3" id="KW-0723">Serine/threonine-protein kinase</keyword>
<evidence type="ECO:0000256" key="12">
    <source>
        <dbReference type="SAM" id="MobiDB-lite"/>
    </source>
</evidence>
<evidence type="ECO:0000256" key="11">
    <source>
        <dbReference type="SAM" id="Coils"/>
    </source>
</evidence>
<dbReference type="GO" id="GO:0005524">
    <property type="term" value="F:ATP binding"/>
    <property type="evidence" value="ECO:0007669"/>
    <property type="project" value="UniProtKB-UniRule"/>
</dbReference>
<feature type="compositionally biased region" description="Basic and acidic residues" evidence="12">
    <location>
        <begin position="411"/>
        <end position="420"/>
    </location>
</feature>
<dbReference type="PROSITE" id="PS00107">
    <property type="entry name" value="PROTEIN_KINASE_ATP"/>
    <property type="match status" value="1"/>
</dbReference>
<feature type="compositionally biased region" description="Low complexity" evidence="12">
    <location>
        <begin position="359"/>
        <end position="368"/>
    </location>
</feature>
<dbReference type="Gene3D" id="1.10.510.10">
    <property type="entry name" value="Transferase(Phosphotransferase) domain 1"/>
    <property type="match status" value="1"/>
</dbReference>
<keyword evidence="14" id="KW-1185">Reference proteome</keyword>
<feature type="coiled-coil region" evidence="11">
    <location>
        <begin position="41"/>
        <end position="68"/>
    </location>
</feature>
<dbReference type="Proteomes" id="UP000790787">
    <property type="component" value="Chromosome 10"/>
</dbReference>
<proteinExistence type="inferred from homology"/>
<dbReference type="InterPro" id="IPR050629">
    <property type="entry name" value="STE20/SPS1-PAK"/>
</dbReference>
<keyword evidence="6 15" id="KW-0418">Kinase</keyword>
<dbReference type="FunFam" id="1.10.510.10:FF:000207">
    <property type="entry name" value="serine/threonine-protein kinase dst1 isoform X1"/>
    <property type="match status" value="1"/>
</dbReference>
<protein>
    <recommendedName>
        <fullName evidence="2">non-specific serine/threonine protein kinase</fullName>
        <ecNumber evidence="2">2.7.11.1</ecNumber>
    </recommendedName>
</protein>
<keyword evidence="11" id="KW-0175">Coiled coil</keyword>
<evidence type="ECO:0000256" key="3">
    <source>
        <dbReference type="ARBA" id="ARBA00022527"/>
    </source>
</evidence>
<dbReference type="GO" id="GO:0004674">
    <property type="term" value="F:protein serine/threonine kinase activity"/>
    <property type="evidence" value="ECO:0007669"/>
    <property type="project" value="UniProtKB-KW"/>
</dbReference>
<reference evidence="15" key="2">
    <citation type="submission" date="2025-08" db="UniProtKB">
        <authorList>
            <consortium name="RefSeq"/>
        </authorList>
    </citation>
    <scope>IDENTIFICATION</scope>
    <source>
        <tissue evidence="15">Leaf</tissue>
    </source>
</reference>
<sequence length="646" mass="71075">MADAAALIEASGSRFSDLELIGRGSFGDVYKGFDKELNKEVAIKVIDLEESEDEVEDIQKEIAVLSQCRSPYITEYYGSYLHQTKLWIIMEYMAGGSVADLIQPNQPLDEMSIACILRDLLHAVEYLHSEGKIHRDIKAANILLSENGDVKVADFGVSAQLTRTISRRKTFVGTPFWMAPEVIQNSEGYNEKADIWSLGITAIEMAKGEPPLADLHPMRVLFIIPRENPPQLEEHFSRPLKEFVSLCLKKSPTERPSAKELLKHRFIRNARKSPRLLERIRERPKFEIKDDIDSPRNGLKPVGEASGTVKVTRDTGTEDTVKVSGQGKTLKTAGWDFSIGGSSSTGTVRSVKPPQEELSVSGTGTVVVRSPRGSPRGFQSSSLFSDQSSLSSSTLASFEDASSSGTVVYRGRHDDPDSPRTPKSRLGIQERSSSASLEDSTTNLAEAKAAMLAGPKKGNARDRSKLGKVQRDGLENKTEQSTMSSDSSRHSRDYLDAQKVFSRSRHTSDEEDGARTYAAPSSATLSVLLIPSLKETATSESDGSLMQAMVGSFLDMERMKPGSCDLFMTRLLQRLASSKESSLKDLQDLAARIFAKGKIEAESTSTEVDSKKKQQSKELNSNANLSPLARFLLSRWQGHASRDQNA</sequence>
<dbReference type="SUPFAM" id="SSF56112">
    <property type="entry name" value="Protein kinase-like (PK-like)"/>
    <property type="match status" value="1"/>
</dbReference>
<evidence type="ECO:0000256" key="5">
    <source>
        <dbReference type="ARBA" id="ARBA00022741"/>
    </source>
</evidence>
<evidence type="ECO:0000256" key="7">
    <source>
        <dbReference type="ARBA" id="ARBA00022840"/>
    </source>
</evidence>
<dbReference type="Pfam" id="PF00069">
    <property type="entry name" value="Pkinase"/>
    <property type="match status" value="1"/>
</dbReference>
<evidence type="ECO:0000259" key="13">
    <source>
        <dbReference type="PROSITE" id="PS50011"/>
    </source>
</evidence>
<comment type="catalytic activity">
    <reaction evidence="8">
        <text>L-threonyl-[protein] + ATP = O-phospho-L-threonyl-[protein] + ADP + H(+)</text>
        <dbReference type="Rhea" id="RHEA:46608"/>
        <dbReference type="Rhea" id="RHEA-COMP:11060"/>
        <dbReference type="Rhea" id="RHEA-COMP:11605"/>
        <dbReference type="ChEBI" id="CHEBI:15378"/>
        <dbReference type="ChEBI" id="CHEBI:30013"/>
        <dbReference type="ChEBI" id="CHEBI:30616"/>
        <dbReference type="ChEBI" id="CHEBI:61977"/>
        <dbReference type="ChEBI" id="CHEBI:456216"/>
        <dbReference type="EC" id="2.7.11.1"/>
    </reaction>
</comment>
<dbReference type="InterPro" id="IPR011009">
    <property type="entry name" value="Kinase-like_dom_sf"/>
</dbReference>
<dbReference type="RefSeq" id="XP_016514878.1">
    <property type="nucleotide sequence ID" value="XM_016659392.1"/>
</dbReference>
<accession>A0A1S4DN79</accession>
<dbReference type="AlphaFoldDB" id="A0A1S4DN79"/>
<evidence type="ECO:0000256" key="9">
    <source>
        <dbReference type="ARBA" id="ARBA00048679"/>
    </source>
</evidence>
<dbReference type="SMART" id="SM00220">
    <property type="entry name" value="S_TKc"/>
    <property type="match status" value="1"/>
</dbReference>
<evidence type="ECO:0000313" key="15">
    <source>
        <dbReference type="RefSeq" id="XP_016514878.1"/>
    </source>
</evidence>
<keyword evidence="4" id="KW-0808">Transferase</keyword>
<evidence type="ECO:0000256" key="10">
    <source>
        <dbReference type="PROSITE-ProRule" id="PRU10141"/>
    </source>
</evidence>
<feature type="binding site" evidence="10">
    <location>
        <position position="44"/>
    </location>
    <ligand>
        <name>ATP</name>
        <dbReference type="ChEBI" id="CHEBI:30616"/>
    </ligand>
</feature>
<keyword evidence="7 10" id="KW-0067">ATP-binding</keyword>
<dbReference type="OMA" id="RNQIEEP"/>
<dbReference type="PANTHER" id="PTHR48012">
    <property type="entry name" value="STERILE20-LIKE KINASE, ISOFORM B-RELATED"/>
    <property type="match status" value="1"/>
</dbReference>
<feature type="region of interest" description="Disordered" evidence="12">
    <location>
        <begin position="600"/>
        <end position="622"/>
    </location>
</feature>
<comment type="catalytic activity">
    <reaction evidence="9">
        <text>L-seryl-[protein] + ATP = O-phospho-L-seryl-[protein] + ADP + H(+)</text>
        <dbReference type="Rhea" id="RHEA:17989"/>
        <dbReference type="Rhea" id="RHEA-COMP:9863"/>
        <dbReference type="Rhea" id="RHEA-COMP:11604"/>
        <dbReference type="ChEBI" id="CHEBI:15378"/>
        <dbReference type="ChEBI" id="CHEBI:29999"/>
        <dbReference type="ChEBI" id="CHEBI:30616"/>
        <dbReference type="ChEBI" id="CHEBI:83421"/>
        <dbReference type="ChEBI" id="CHEBI:456216"/>
        <dbReference type="EC" id="2.7.11.1"/>
    </reaction>
</comment>
<dbReference type="OrthoDB" id="248923at2759"/>
<keyword evidence="5 10" id="KW-0547">Nucleotide-binding</keyword>
<dbReference type="EC" id="2.7.11.1" evidence="2"/>
<dbReference type="RefSeq" id="XP_016514878.1">
    <property type="nucleotide sequence ID" value="XM_016659392.2"/>
</dbReference>
<evidence type="ECO:0000313" key="14">
    <source>
        <dbReference type="Proteomes" id="UP000790787"/>
    </source>
</evidence>
<name>A0A1S4DN79_TOBAC</name>
<dbReference type="PROSITE" id="PS50011">
    <property type="entry name" value="PROTEIN_KINASE_DOM"/>
    <property type="match status" value="1"/>
</dbReference>
<evidence type="ECO:0000256" key="2">
    <source>
        <dbReference type="ARBA" id="ARBA00012513"/>
    </source>
</evidence>
<feature type="domain" description="Protein kinase" evidence="13">
    <location>
        <begin position="15"/>
        <end position="267"/>
    </location>
</feature>